<comment type="caution">
    <text evidence="5">The sequence shown here is derived from an EMBL/GenBank/DDBJ whole genome shotgun (WGS) entry which is preliminary data.</text>
</comment>
<protein>
    <recommendedName>
        <fullName evidence="3">amidase</fullName>
        <ecNumber evidence="3">3.5.1.4</ecNumber>
    </recommendedName>
</protein>
<name>A0A5C5TUP2_9CORY</name>
<gene>
    <name evidence="5" type="ORF">FRX94_12625</name>
</gene>
<dbReference type="InterPro" id="IPR036928">
    <property type="entry name" value="AS_sf"/>
</dbReference>
<evidence type="ECO:0000256" key="2">
    <source>
        <dbReference type="ARBA" id="ARBA00009199"/>
    </source>
</evidence>
<dbReference type="InterPro" id="IPR023631">
    <property type="entry name" value="Amidase_dom"/>
</dbReference>
<evidence type="ECO:0000259" key="4">
    <source>
        <dbReference type="Pfam" id="PF01425"/>
    </source>
</evidence>
<dbReference type="Gene3D" id="3.90.1300.10">
    <property type="entry name" value="Amidase signature (AS) domain"/>
    <property type="match status" value="1"/>
</dbReference>
<dbReference type="InterPro" id="IPR000120">
    <property type="entry name" value="Amidase"/>
</dbReference>
<proteinExistence type="inferred from homology"/>
<organism evidence="5 6">
    <name type="scientific">Corynebacterium canis</name>
    <dbReference type="NCBI Taxonomy" id="679663"/>
    <lineage>
        <taxon>Bacteria</taxon>
        <taxon>Bacillati</taxon>
        <taxon>Actinomycetota</taxon>
        <taxon>Actinomycetes</taxon>
        <taxon>Mycobacteriales</taxon>
        <taxon>Corynebacteriaceae</taxon>
        <taxon>Corynebacterium</taxon>
    </lineage>
</organism>
<dbReference type="OrthoDB" id="5175573at2"/>
<dbReference type="EMBL" id="VOHM01000044">
    <property type="protein sequence ID" value="TWT17259.1"/>
    <property type="molecule type" value="Genomic_DNA"/>
</dbReference>
<comment type="similarity">
    <text evidence="2">Belongs to the amidase family.</text>
</comment>
<dbReference type="InterPro" id="IPR020556">
    <property type="entry name" value="Amidase_CS"/>
</dbReference>
<sequence length="427" mass="45414">MRRWSWESLYRSKAYAGIRIVVCSSVPHDAPLDLPLSDLVAALRAGEVQPTELIEDIDSRLRPTNPCFATLDLDYAFDAARALQATKPSRDQHLFGLPMPIKDLSPVADLPCSYGSIKRREVPEATDPYVSALIQRGVIVTGKSQTSEMGMTAYTEPIGFPAVDNPTQPGHTPGGSSGGAAAAVAAGFVPVAHASDGGGSIRIPAAATNLVGFKPPHSSEGGKLTVQGFITRTVADAAFVHQLTPAPQRLRIGILTQPLHGDGQVAKAWAQAAQAAADTLAANGHEIIAVAPYGPEPFTAFQQVICLLARRIPGPASPIIAWMRRRDVDKREALRRFHQVPLIARRWGIDALLTPTLAFDPPVIGTFSRQPPAEDFAAQTRWTPWASLFNMTGGAAISVPYAGRSVHLGALTASPAALLAAARELHP</sequence>
<dbReference type="EC" id="3.5.1.4" evidence="3"/>
<keyword evidence="6" id="KW-1185">Reference proteome</keyword>
<evidence type="ECO:0000256" key="3">
    <source>
        <dbReference type="ARBA" id="ARBA00012922"/>
    </source>
</evidence>
<feature type="domain" description="Amidase" evidence="4">
    <location>
        <begin position="63"/>
        <end position="243"/>
    </location>
</feature>
<dbReference type="PANTHER" id="PTHR11895:SF7">
    <property type="entry name" value="GLUTAMYL-TRNA(GLN) AMIDOTRANSFERASE SUBUNIT A, MITOCHONDRIAL"/>
    <property type="match status" value="1"/>
</dbReference>
<dbReference type="Proteomes" id="UP000320791">
    <property type="component" value="Unassembled WGS sequence"/>
</dbReference>
<dbReference type="SUPFAM" id="SSF75304">
    <property type="entry name" value="Amidase signature (AS) enzymes"/>
    <property type="match status" value="1"/>
</dbReference>
<dbReference type="PANTHER" id="PTHR11895">
    <property type="entry name" value="TRANSAMIDASE"/>
    <property type="match status" value="1"/>
</dbReference>
<dbReference type="GO" id="GO:0004040">
    <property type="term" value="F:amidase activity"/>
    <property type="evidence" value="ECO:0007669"/>
    <property type="project" value="UniProtKB-EC"/>
</dbReference>
<dbReference type="Pfam" id="PF01425">
    <property type="entry name" value="Amidase"/>
    <property type="match status" value="1"/>
</dbReference>
<evidence type="ECO:0000313" key="6">
    <source>
        <dbReference type="Proteomes" id="UP000320791"/>
    </source>
</evidence>
<evidence type="ECO:0000313" key="5">
    <source>
        <dbReference type="EMBL" id="TWT17259.1"/>
    </source>
</evidence>
<comment type="catalytic activity">
    <reaction evidence="1">
        <text>a monocarboxylic acid amide + H2O = a monocarboxylate + NH4(+)</text>
        <dbReference type="Rhea" id="RHEA:12020"/>
        <dbReference type="ChEBI" id="CHEBI:15377"/>
        <dbReference type="ChEBI" id="CHEBI:28938"/>
        <dbReference type="ChEBI" id="CHEBI:35757"/>
        <dbReference type="ChEBI" id="CHEBI:83628"/>
        <dbReference type="EC" id="3.5.1.4"/>
    </reaction>
</comment>
<dbReference type="PROSITE" id="PS00571">
    <property type="entry name" value="AMIDASES"/>
    <property type="match status" value="1"/>
</dbReference>
<reference evidence="5 6" key="1">
    <citation type="submission" date="2019-08" db="EMBL/GenBank/DDBJ databases">
        <authorList>
            <person name="Lei W."/>
        </authorList>
    </citation>
    <scope>NUCLEOTIDE SEQUENCE [LARGE SCALE GENOMIC DNA]</scope>
    <source>
        <strain evidence="5 6">CCUG 58627</strain>
    </source>
</reference>
<accession>A0A5C5TUP2</accession>
<dbReference type="AlphaFoldDB" id="A0A5C5TUP2"/>
<evidence type="ECO:0000256" key="1">
    <source>
        <dbReference type="ARBA" id="ARBA00001311"/>
    </source>
</evidence>